<feature type="compositionally biased region" description="Acidic residues" evidence="4">
    <location>
        <begin position="32"/>
        <end position="60"/>
    </location>
</feature>
<dbReference type="GO" id="GO:0042254">
    <property type="term" value="P:ribosome biogenesis"/>
    <property type="evidence" value="ECO:0007669"/>
    <property type="project" value="TreeGrafter"/>
</dbReference>
<dbReference type="PROSITE" id="PS50294">
    <property type="entry name" value="WD_REPEATS_REGION"/>
    <property type="match status" value="2"/>
</dbReference>
<feature type="repeat" description="WD" evidence="3">
    <location>
        <begin position="388"/>
        <end position="423"/>
    </location>
</feature>
<evidence type="ECO:0000256" key="4">
    <source>
        <dbReference type="SAM" id="MobiDB-lite"/>
    </source>
</evidence>
<evidence type="ECO:0000256" key="2">
    <source>
        <dbReference type="ARBA" id="ARBA00022737"/>
    </source>
</evidence>
<dbReference type="InterPro" id="IPR022052">
    <property type="entry name" value="Histone-bd_RBBP4-like_N"/>
</dbReference>
<sequence>MSKRPAEPTSPSSGGLKNRSRETPETQPPEMGDFEDNFEDEFESDDEVIEAGADGEDPGEDEGKAVEEMQLDQQVYMPSRRQLAKDEILEPDPSAYHMLHSMNVNWPCLSFDILQDGLGDERRGYPATVYLVTGTQAARPKDNEITVMKLSGLQKMRQTKTEEDEDSDSDDEAEDDPILESRSLPLPTTTNRIRVSPHSSHAASLAETGDVHIWDLSTHLASFDTPGTTITPAANKSTTLRMHKHVEGYAIDWSPHLRESMGKIVTGDNDGKIFVSTRKEDGTWATGKDPLRGHTGSIEELQWSPTERHVFASASSDGTVKIYDARANTKKHQLSVSVSSSDVNVASWCSAVPHLLSTGADDGVWGVWDLRTFPNTLKGEHVSATASFTFHQQPITSIEFHSTEDSIVAVGSADSTVTLWDLSVELDDEESRDTGGVEDVPPQLLFVHYCKDVKEVHWQKQAPGTVVATGADGFSVFKTISV</sequence>
<feature type="region of interest" description="Disordered" evidence="4">
    <location>
        <begin position="143"/>
        <end position="201"/>
    </location>
</feature>
<feature type="repeat" description="WD" evidence="3">
    <location>
        <begin position="291"/>
        <end position="333"/>
    </location>
</feature>
<dbReference type="PROSITE" id="PS50082">
    <property type="entry name" value="WD_REPEATS_2"/>
    <property type="match status" value="2"/>
</dbReference>
<dbReference type="AlphaFoldDB" id="A0A3N4KTS4"/>
<dbReference type="InterPro" id="IPR036322">
    <property type="entry name" value="WD40_repeat_dom_sf"/>
</dbReference>
<accession>A0A3N4KTS4</accession>
<dbReference type="InParanoid" id="A0A3N4KTS4"/>
<gene>
    <name evidence="6" type="ORF">P167DRAFT_522572</name>
</gene>
<dbReference type="Proteomes" id="UP000277580">
    <property type="component" value="Unassembled WGS sequence"/>
</dbReference>
<reference evidence="6 7" key="1">
    <citation type="journal article" date="2018" name="Nat. Ecol. Evol.">
        <title>Pezizomycetes genomes reveal the molecular basis of ectomycorrhizal truffle lifestyle.</title>
        <authorList>
            <person name="Murat C."/>
            <person name="Payen T."/>
            <person name="Noel B."/>
            <person name="Kuo A."/>
            <person name="Morin E."/>
            <person name="Chen J."/>
            <person name="Kohler A."/>
            <person name="Krizsan K."/>
            <person name="Balestrini R."/>
            <person name="Da Silva C."/>
            <person name="Montanini B."/>
            <person name="Hainaut M."/>
            <person name="Levati E."/>
            <person name="Barry K.W."/>
            <person name="Belfiori B."/>
            <person name="Cichocki N."/>
            <person name="Clum A."/>
            <person name="Dockter R.B."/>
            <person name="Fauchery L."/>
            <person name="Guy J."/>
            <person name="Iotti M."/>
            <person name="Le Tacon F."/>
            <person name="Lindquist E.A."/>
            <person name="Lipzen A."/>
            <person name="Malagnac F."/>
            <person name="Mello A."/>
            <person name="Molinier V."/>
            <person name="Miyauchi S."/>
            <person name="Poulain J."/>
            <person name="Riccioni C."/>
            <person name="Rubini A."/>
            <person name="Sitrit Y."/>
            <person name="Splivallo R."/>
            <person name="Traeger S."/>
            <person name="Wang M."/>
            <person name="Zifcakova L."/>
            <person name="Wipf D."/>
            <person name="Zambonelli A."/>
            <person name="Paolocci F."/>
            <person name="Nowrousian M."/>
            <person name="Ottonello S."/>
            <person name="Baldrian P."/>
            <person name="Spatafora J.W."/>
            <person name="Henrissat B."/>
            <person name="Nagy L.G."/>
            <person name="Aury J.M."/>
            <person name="Wincker P."/>
            <person name="Grigoriev I.V."/>
            <person name="Bonfante P."/>
            <person name="Martin F.M."/>
        </authorList>
    </citation>
    <scope>NUCLEOTIDE SEQUENCE [LARGE SCALE GENOMIC DNA]</scope>
    <source>
        <strain evidence="6 7">CCBAS932</strain>
    </source>
</reference>
<dbReference type="PANTHER" id="PTHR45903">
    <property type="entry name" value="GLUTAMATE-RICH WD REPEAT-CONTAINING PROTEIN 1"/>
    <property type="match status" value="1"/>
</dbReference>
<evidence type="ECO:0000313" key="7">
    <source>
        <dbReference type="Proteomes" id="UP000277580"/>
    </source>
</evidence>
<dbReference type="OrthoDB" id="2161379at2759"/>
<dbReference type="InterPro" id="IPR015943">
    <property type="entry name" value="WD40/YVTN_repeat-like_dom_sf"/>
</dbReference>
<keyword evidence="7" id="KW-1185">Reference proteome</keyword>
<dbReference type="PANTHER" id="PTHR45903:SF1">
    <property type="entry name" value="GLUTAMATE-RICH WD REPEAT-CONTAINING PROTEIN 1"/>
    <property type="match status" value="1"/>
</dbReference>
<evidence type="ECO:0000259" key="5">
    <source>
        <dbReference type="Pfam" id="PF12265"/>
    </source>
</evidence>
<proteinExistence type="predicted"/>
<dbReference type="EMBL" id="ML119126">
    <property type="protein sequence ID" value="RPB12819.1"/>
    <property type="molecule type" value="Genomic_DNA"/>
</dbReference>
<dbReference type="FunCoup" id="A0A3N4KTS4">
    <property type="interactions" value="874"/>
</dbReference>
<feature type="compositionally biased region" description="Polar residues" evidence="4">
    <location>
        <begin position="186"/>
        <end position="201"/>
    </location>
</feature>
<dbReference type="InterPro" id="IPR001680">
    <property type="entry name" value="WD40_rpt"/>
</dbReference>
<protein>
    <submittedName>
        <fullName evidence="6">WD40 repeat-like protein</fullName>
    </submittedName>
</protein>
<dbReference type="Pfam" id="PF12265">
    <property type="entry name" value="CAF1C_H4-bd"/>
    <property type="match status" value="1"/>
</dbReference>
<dbReference type="InterPro" id="IPR051972">
    <property type="entry name" value="Glutamate-rich_WD_repeat"/>
</dbReference>
<feature type="compositionally biased region" description="Acidic residues" evidence="4">
    <location>
        <begin position="162"/>
        <end position="178"/>
    </location>
</feature>
<keyword evidence="1 3" id="KW-0853">WD repeat</keyword>
<name>A0A3N4KTS4_9PEZI</name>
<dbReference type="Gene3D" id="2.130.10.10">
    <property type="entry name" value="YVTN repeat-like/Quinoprotein amine dehydrogenase"/>
    <property type="match status" value="1"/>
</dbReference>
<dbReference type="SMART" id="SM00320">
    <property type="entry name" value="WD40"/>
    <property type="match status" value="4"/>
</dbReference>
<keyword evidence="2" id="KW-0677">Repeat</keyword>
<organism evidence="6 7">
    <name type="scientific">Morchella conica CCBAS932</name>
    <dbReference type="NCBI Taxonomy" id="1392247"/>
    <lineage>
        <taxon>Eukaryota</taxon>
        <taxon>Fungi</taxon>
        <taxon>Dikarya</taxon>
        <taxon>Ascomycota</taxon>
        <taxon>Pezizomycotina</taxon>
        <taxon>Pezizomycetes</taxon>
        <taxon>Pezizales</taxon>
        <taxon>Morchellaceae</taxon>
        <taxon>Morchella</taxon>
    </lineage>
</organism>
<evidence type="ECO:0000256" key="3">
    <source>
        <dbReference type="PROSITE-ProRule" id="PRU00221"/>
    </source>
</evidence>
<evidence type="ECO:0000313" key="6">
    <source>
        <dbReference type="EMBL" id="RPB12819.1"/>
    </source>
</evidence>
<evidence type="ECO:0000256" key="1">
    <source>
        <dbReference type="ARBA" id="ARBA00022574"/>
    </source>
</evidence>
<feature type="domain" description="Histone-binding protein RBBP4-like N-terminal" evidence="5">
    <location>
        <begin position="86"/>
        <end position="153"/>
    </location>
</feature>
<feature type="region of interest" description="Disordered" evidence="4">
    <location>
        <begin position="1"/>
        <end position="65"/>
    </location>
</feature>
<dbReference type="Pfam" id="PF00400">
    <property type="entry name" value="WD40"/>
    <property type="match status" value="2"/>
</dbReference>
<dbReference type="SUPFAM" id="SSF50978">
    <property type="entry name" value="WD40 repeat-like"/>
    <property type="match status" value="1"/>
</dbReference>
<dbReference type="GO" id="GO:0005730">
    <property type="term" value="C:nucleolus"/>
    <property type="evidence" value="ECO:0007669"/>
    <property type="project" value="TreeGrafter"/>
</dbReference>
<dbReference type="STRING" id="1392247.A0A3N4KTS4"/>